<dbReference type="KEGG" id="alq:C7Y71_003870"/>
<reference evidence="1 2" key="1">
    <citation type="submission" date="2018-11" db="EMBL/GenBank/DDBJ databases">
        <authorList>
            <person name="Na S.W."/>
            <person name="Baik M."/>
        </authorList>
    </citation>
    <scope>NUCLEOTIDE SEQUENCE [LARGE SCALE GENOMIC DNA]</scope>
    <source>
        <strain evidence="1 2">E39</strain>
    </source>
</reference>
<organism evidence="1 2">
    <name type="scientific">Pseudoprevotella muciniphila</name>
    <dbReference type="NCBI Taxonomy" id="2133944"/>
    <lineage>
        <taxon>Bacteria</taxon>
        <taxon>Pseudomonadati</taxon>
        <taxon>Bacteroidota</taxon>
        <taxon>Bacteroidia</taxon>
        <taxon>Bacteroidales</taxon>
        <taxon>Prevotellaceae</taxon>
        <taxon>Pseudoprevotella</taxon>
    </lineage>
</organism>
<gene>
    <name evidence="1" type="ORF">C7Y71_003870</name>
</gene>
<proteinExistence type="predicted"/>
<evidence type="ECO:0000313" key="2">
    <source>
        <dbReference type="Proteomes" id="UP000249375"/>
    </source>
</evidence>
<accession>A0A5P8E5M8</accession>
<dbReference type="EMBL" id="CP033459">
    <property type="protein sequence ID" value="QFQ12226.1"/>
    <property type="molecule type" value="Genomic_DNA"/>
</dbReference>
<dbReference type="AlphaFoldDB" id="A0A5P8E5M8"/>
<dbReference type="Proteomes" id="UP000249375">
    <property type="component" value="Chromosome"/>
</dbReference>
<keyword evidence="2" id="KW-1185">Reference proteome</keyword>
<evidence type="ECO:0000313" key="1">
    <source>
        <dbReference type="EMBL" id="QFQ12226.1"/>
    </source>
</evidence>
<sequence>MIFNTAYTPGTGYTNRWGAIYYNSTKSAINTYGGAVPENFITENQNYLFQLALNEPNVLYCTGNTKLIGSNFTFTPWEEATSGKGGAQSRNDDGTFTANADISAANKVWLIHNGSQYWNGNNWSNVGDNCFATWTDGHPYAIYTVKEVVTVTVTYKYCEEDGFELWEEDVEQAANSPVNVPASMQGGNMYSISTEGTIGTEDCEIYVKRTPNFTFDASVNFGNLKVKNDATTTETSAITEGQWYMLTQVRGSETPVYDTGSGNTLKRNPSAVSITQGTDPDTITQYLVRFFNTGTGDAKYIQFATGNFWNDMKSSASNATMFLVYPARNTSANYDGWAMNKTTDGTTYGDIVDNNGAGNTLAYWEKGQVSTGGNNVWKLYPVELIDPSATSTVELDYVIFDESGHQLARLANKLTGYVGEKVPELPAAYQNDFVTYTYSPSVVPPNNRIVGVTAHYNLPFELSEDPTSYDNAKWYLLTLREKFCTPYNAEDDEPILGHIGYYFSFGGNPVTGISVYSKFEEKYLEVGSSTDNYQADYSSEPTYFSIKKNDNQTNGFNLNIPGTNAYINLREGHISTWLSAAANGEVGSCLVAMTDADYMRMKVQKLEPYFHNYGMVGTLPFNSQINSSLYQMYMLLLPNPTLEGYEELKAAIHRNTIKLERDKYYIIRSAYSAFEAQQGETKTMRYNPATGTIIWGTEGDAPEYEVFQVRSNGSGNVLYNPMGGVYLNNVNGSVTSYSLGAETFSRDSVGIGQFNIFLARWAAPLHAHGHRSGAGVSGSLTNWAGGANTASAWYIIPQDITEIEMITPEGVADGEEVVQSFAHTEDGQLPPSAGLFTISEELSKGARLDTVASRRIAERVGYIVSGKKGERIPILPILRTPTTSVEVPAGNLLVAGDSTEQTGGFIVAYKKGDRLAKFWKMNRLTVPRNRAYLPAGSPTRGLERIFGGLGDIEDVTAIKDVNAGSENENANAPIYDLQGRRVTKAQKGGVYIINGKKVIK</sequence>
<protein>
    <submittedName>
        <fullName evidence="1">Uncharacterized protein</fullName>
    </submittedName>
</protein>
<name>A0A5P8E5M8_9BACT</name>